<evidence type="ECO:0000313" key="2">
    <source>
        <dbReference type="Proteomes" id="UP000095766"/>
    </source>
</evidence>
<organism evidence="1 2">
    <name type="scientific">Bacteroides uniformis</name>
    <dbReference type="NCBI Taxonomy" id="820"/>
    <lineage>
        <taxon>Bacteria</taxon>
        <taxon>Pseudomonadati</taxon>
        <taxon>Bacteroidota</taxon>
        <taxon>Bacteroidia</taxon>
        <taxon>Bacteroidales</taxon>
        <taxon>Bacteroidaceae</taxon>
        <taxon>Bacteroides</taxon>
    </lineage>
</organism>
<sequence>MFSRFYRLSKLGLPFCARLGERKYRSEARMIFFQPTQPLLRGRLAQKRGNPRPLPLKSGKTYLVENEKCRPFGLHSPYTLLYYT</sequence>
<evidence type="ECO:0000313" key="1">
    <source>
        <dbReference type="EMBL" id="CUP91557.1"/>
    </source>
</evidence>
<dbReference type="AlphaFoldDB" id="A0A174S6L0"/>
<gene>
    <name evidence="1" type="ORF">ERS852510_02653</name>
</gene>
<name>A0A174S6L0_BACUN</name>
<proteinExistence type="predicted"/>
<dbReference type="EMBL" id="CZAO01000012">
    <property type="protein sequence ID" value="CUP91557.1"/>
    <property type="molecule type" value="Genomic_DNA"/>
</dbReference>
<reference evidence="1 2" key="1">
    <citation type="submission" date="2015-09" db="EMBL/GenBank/DDBJ databases">
        <authorList>
            <consortium name="Pathogen Informatics"/>
        </authorList>
    </citation>
    <scope>NUCLEOTIDE SEQUENCE [LARGE SCALE GENOMIC DNA]</scope>
    <source>
        <strain evidence="1 2">2789STDY5834898</strain>
    </source>
</reference>
<protein>
    <submittedName>
        <fullName evidence="1">Uncharacterized protein</fullName>
    </submittedName>
</protein>
<dbReference type="Proteomes" id="UP000095766">
    <property type="component" value="Unassembled WGS sequence"/>
</dbReference>
<accession>A0A174S6L0</accession>